<evidence type="ECO:0000313" key="3">
    <source>
        <dbReference type="Proteomes" id="UP001162131"/>
    </source>
</evidence>
<keyword evidence="1" id="KW-1133">Transmembrane helix</keyword>
<feature type="transmembrane region" description="Helical" evidence="1">
    <location>
        <begin position="20"/>
        <end position="42"/>
    </location>
</feature>
<dbReference type="Proteomes" id="UP001162131">
    <property type="component" value="Unassembled WGS sequence"/>
</dbReference>
<dbReference type="EMBL" id="CAJZBQ010000038">
    <property type="protein sequence ID" value="CAG9325310.1"/>
    <property type="molecule type" value="Genomic_DNA"/>
</dbReference>
<feature type="transmembrane region" description="Helical" evidence="1">
    <location>
        <begin position="48"/>
        <end position="66"/>
    </location>
</feature>
<evidence type="ECO:0008006" key="4">
    <source>
        <dbReference type="Google" id="ProtNLM"/>
    </source>
</evidence>
<proteinExistence type="predicted"/>
<keyword evidence="1" id="KW-0812">Transmembrane</keyword>
<keyword evidence="1" id="KW-0472">Membrane</keyword>
<evidence type="ECO:0000256" key="1">
    <source>
        <dbReference type="SAM" id="Phobius"/>
    </source>
</evidence>
<accession>A0AAU9JPA7</accession>
<dbReference type="AlphaFoldDB" id="A0AAU9JPA7"/>
<name>A0AAU9JPA7_9CILI</name>
<evidence type="ECO:0000313" key="2">
    <source>
        <dbReference type="EMBL" id="CAG9325310.1"/>
    </source>
</evidence>
<protein>
    <recommendedName>
        <fullName evidence="4">NADH dehydrogenase subunit 6</fullName>
    </recommendedName>
</protein>
<feature type="transmembrane region" description="Helical" evidence="1">
    <location>
        <begin position="78"/>
        <end position="106"/>
    </location>
</feature>
<gene>
    <name evidence="2" type="ORF">BSTOLATCC_MIC38573</name>
</gene>
<reference evidence="2" key="1">
    <citation type="submission" date="2021-09" db="EMBL/GenBank/DDBJ databases">
        <authorList>
            <consortium name="AG Swart"/>
            <person name="Singh M."/>
            <person name="Singh A."/>
            <person name="Seah K."/>
            <person name="Emmerich C."/>
        </authorList>
    </citation>
    <scope>NUCLEOTIDE SEQUENCE</scope>
    <source>
        <strain evidence="2">ATCC30299</strain>
    </source>
</reference>
<feature type="transmembrane region" description="Helical" evidence="1">
    <location>
        <begin position="132"/>
        <end position="151"/>
    </location>
</feature>
<sequence>MDYSNFLDEFEIDPYVNAVIFESGLLVLLGIVITISMSFFNIAYSLPISFYIFAFGFTGILGILNVCRPKKFFTYTHIAAVTILIFMNILLVSGSSFYTILGYYYLLNLNCEPTFNGECIWDDNISDYIEKTFGSVFAASLILTSICMVSLHHAKTLKEKIESIKLNSRLLPSDQ</sequence>
<comment type="caution">
    <text evidence="2">The sequence shown here is derived from an EMBL/GenBank/DDBJ whole genome shotgun (WGS) entry which is preliminary data.</text>
</comment>
<keyword evidence="3" id="KW-1185">Reference proteome</keyword>
<organism evidence="2 3">
    <name type="scientific">Blepharisma stoltei</name>
    <dbReference type="NCBI Taxonomy" id="1481888"/>
    <lineage>
        <taxon>Eukaryota</taxon>
        <taxon>Sar</taxon>
        <taxon>Alveolata</taxon>
        <taxon>Ciliophora</taxon>
        <taxon>Postciliodesmatophora</taxon>
        <taxon>Heterotrichea</taxon>
        <taxon>Heterotrichida</taxon>
        <taxon>Blepharismidae</taxon>
        <taxon>Blepharisma</taxon>
    </lineage>
</organism>